<feature type="repeat" description="TPR" evidence="4">
    <location>
        <begin position="118"/>
        <end position="151"/>
    </location>
</feature>
<dbReference type="GO" id="GO:0051087">
    <property type="term" value="F:protein-folding chaperone binding"/>
    <property type="evidence" value="ECO:0007669"/>
    <property type="project" value="InterPro"/>
</dbReference>
<evidence type="ECO:0000256" key="1">
    <source>
        <dbReference type="ARBA" id="ARBA00006817"/>
    </source>
</evidence>
<evidence type="ECO:0000313" key="8">
    <source>
        <dbReference type="Proteomes" id="UP000266841"/>
    </source>
</evidence>
<feature type="region of interest" description="Disordered" evidence="5">
    <location>
        <begin position="177"/>
        <end position="219"/>
    </location>
</feature>
<dbReference type="PANTHER" id="PTHR22904:SF523">
    <property type="entry name" value="STRESS-INDUCED-PHOSPHOPROTEIN 1"/>
    <property type="match status" value="1"/>
</dbReference>
<dbReference type="GO" id="GO:0001671">
    <property type="term" value="F:ATPase activator activity"/>
    <property type="evidence" value="ECO:0007669"/>
    <property type="project" value="InterPro"/>
</dbReference>
<keyword evidence="3 4" id="KW-0802">TPR repeat</keyword>
<dbReference type="PANTHER" id="PTHR22904">
    <property type="entry name" value="TPR REPEAT CONTAINING PROTEIN"/>
    <property type="match status" value="1"/>
</dbReference>
<evidence type="ECO:0000259" key="6">
    <source>
        <dbReference type="SMART" id="SM01000"/>
    </source>
</evidence>
<dbReference type="InterPro" id="IPR015310">
    <property type="entry name" value="AHSA1-like_N"/>
</dbReference>
<sequence length="436" mass="47547">MSSLYSTIGGGGMSPHASVLTATPETTEQRRALLDELKRRGRACVGSKDYLNGETLYGKGIEILSTVLDGDDDVSKADAKKDIAIFYSNRSLCRLQMNRSSEALEDADEAVINDPSYVKAHWRRGQAATACENLCLAVDAYRSALKLDPSNKALTKEVKASEKRKVEAERLLAEAAAAEAEEGRDEAAAESKKVTVVDKTNGKGETKKDQNKLSTSTAATVSEEDVSVFSKSDHVRGYKIRSDGKKTSYFDNELDENTKKLIGDITPKMIDPNAKQSKQVQDGSSAWNTAGTWEEKDVSDWAKEALQGLLLSCKYVLPEGSPSPGSLALVSKVATLEGHASYATVRGKKRYIYEFSVIVKWTLTLGDEQASGQMTFPDVDGTCELGGGYDLVDWIVDSGTPPGTGPLLDRFVRDAGLRDIIHQKIDEFVVLFRESY</sequence>
<proteinExistence type="inferred from homology"/>
<dbReference type="InterPro" id="IPR019734">
    <property type="entry name" value="TPR_rpt"/>
</dbReference>
<dbReference type="SMART" id="SM01000">
    <property type="entry name" value="Aha1_N"/>
    <property type="match status" value="1"/>
</dbReference>
<evidence type="ECO:0000256" key="5">
    <source>
        <dbReference type="SAM" id="MobiDB-lite"/>
    </source>
</evidence>
<dbReference type="InterPro" id="IPR036338">
    <property type="entry name" value="Aha1"/>
</dbReference>
<dbReference type="Pfam" id="PF09229">
    <property type="entry name" value="Aha1_N"/>
    <property type="match status" value="1"/>
</dbReference>
<dbReference type="Gene3D" id="1.25.40.10">
    <property type="entry name" value="Tetratricopeptide repeat domain"/>
    <property type="match status" value="1"/>
</dbReference>
<dbReference type="Proteomes" id="UP000266841">
    <property type="component" value="Unassembled WGS sequence"/>
</dbReference>
<dbReference type="OrthoDB" id="298012at2759"/>
<evidence type="ECO:0000256" key="3">
    <source>
        <dbReference type="ARBA" id="ARBA00022803"/>
    </source>
</evidence>
<dbReference type="SUPFAM" id="SSF103111">
    <property type="entry name" value="Activator of Hsp90 ATPase, Aha1"/>
    <property type="match status" value="1"/>
</dbReference>
<organism evidence="7 8">
    <name type="scientific">Thalassiosira oceanica</name>
    <name type="common">Marine diatom</name>
    <dbReference type="NCBI Taxonomy" id="159749"/>
    <lineage>
        <taxon>Eukaryota</taxon>
        <taxon>Sar</taxon>
        <taxon>Stramenopiles</taxon>
        <taxon>Ochrophyta</taxon>
        <taxon>Bacillariophyta</taxon>
        <taxon>Coscinodiscophyceae</taxon>
        <taxon>Thalassiosirophycidae</taxon>
        <taxon>Thalassiosirales</taxon>
        <taxon>Thalassiosiraceae</taxon>
        <taxon>Thalassiosira</taxon>
    </lineage>
</organism>
<dbReference type="Gene3D" id="3.15.10.20">
    <property type="entry name" value="Activator of Hsp90 ATPase Aha1, N-terminal domain"/>
    <property type="match status" value="1"/>
</dbReference>
<dbReference type="InterPro" id="IPR011990">
    <property type="entry name" value="TPR-like_helical_dom_sf"/>
</dbReference>
<evidence type="ECO:0000313" key="7">
    <source>
        <dbReference type="EMBL" id="EJK69538.1"/>
    </source>
</evidence>
<dbReference type="EMBL" id="AGNL01009922">
    <property type="protein sequence ID" value="EJK69538.1"/>
    <property type="molecule type" value="Genomic_DNA"/>
</dbReference>
<reference evidence="7 8" key="1">
    <citation type="journal article" date="2012" name="Genome Biol.">
        <title>Genome and low-iron response of an oceanic diatom adapted to chronic iron limitation.</title>
        <authorList>
            <person name="Lommer M."/>
            <person name="Specht M."/>
            <person name="Roy A.S."/>
            <person name="Kraemer L."/>
            <person name="Andreson R."/>
            <person name="Gutowska M.A."/>
            <person name="Wolf J."/>
            <person name="Bergner S.V."/>
            <person name="Schilhabel M.B."/>
            <person name="Klostermeier U.C."/>
            <person name="Beiko R.G."/>
            <person name="Rosenstiel P."/>
            <person name="Hippler M."/>
            <person name="Laroche J."/>
        </authorList>
    </citation>
    <scope>NUCLEOTIDE SEQUENCE [LARGE SCALE GENOMIC DNA]</scope>
    <source>
        <strain evidence="7 8">CCMP1005</strain>
    </source>
</reference>
<comment type="similarity">
    <text evidence="1">Belongs to the AHA1 family.</text>
</comment>
<dbReference type="SUPFAM" id="SSF48452">
    <property type="entry name" value="TPR-like"/>
    <property type="match status" value="1"/>
</dbReference>
<dbReference type="eggNOG" id="KOG0548">
    <property type="taxonomic scope" value="Eukaryota"/>
</dbReference>
<protein>
    <recommendedName>
        <fullName evidence="6">Activator of Hsp90 ATPase AHSA1-like N-terminal domain-containing protein</fullName>
    </recommendedName>
</protein>
<gene>
    <name evidence="7" type="ORF">THAOC_09195</name>
</gene>
<accession>K0ST28</accession>
<dbReference type="GO" id="GO:0051879">
    <property type="term" value="F:Hsp90 protein binding"/>
    <property type="evidence" value="ECO:0007669"/>
    <property type="project" value="TreeGrafter"/>
</dbReference>
<evidence type="ECO:0000256" key="2">
    <source>
        <dbReference type="ARBA" id="ARBA00022737"/>
    </source>
</evidence>
<name>K0ST28_THAOC</name>
<comment type="caution">
    <text evidence="7">The sequence shown here is derived from an EMBL/GenBank/DDBJ whole genome shotgun (WGS) entry which is preliminary data.</text>
</comment>
<dbReference type="OMA" id="NQGNTFE"/>
<keyword evidence="2" id="KW-0677">Repeat</keyword>
<feature type="domain" description="Activator of Hsp90 ATPase AHSA1-like N-terminal" evidence="6">
    <location>
        <begin position="295"/>
        <end position="435"/>
    </location>
</feature>
<dbReference type="PROSITE" id="PS50005">
    <property type="entry name" value="TPR"/>
    <property type="match status" value="1"/>
</dbReference>
<dbReference type="AlphaFoldDB" id="K0ST28"/>
<dbReference type="SMART" id="SM00028">
    <property type="entry name" value="TPR"/>
    <property type="match status" value="3"/>
</dbReference>
<keyword evidence="8" id="KW-1185">Reference proteome</keyword>
<feature type="compositionally biased region" description="Basic and acidic residues" evidence="5">
    <location>
        <begin position="185"/>
        <end position="211"/>
    </location>
</feature>
<feature type="region of interest" description="Disordered" evidence="5">
    <location>
        <begin position="1"/>
        <end position="25"/>
    </location>
</feature>
<evidence type="ECO:0000256" key="4">
    <source>
        <dbReference type="PROSITE-ProRule" id="PRU00339"/>
    </source>
</evidence>